<evidence type="ECO:0000256" key="6">
    <source>
        <dbReference type="SAM" id="MobiDB-lite"/>
    </source>
</evidence>
<protein>
    <recommendedName>
        <fullName evidence="7">Xylanolytic transcriptional activator regulatory domain-containing protein</fullName>
    </recommendedName>
</protein>
<dbReference type="CDD" id="cd12148">
    <property type="entry name" value="fungal_TF_MHR"/>
    <property type="match status" value="1"/>
</dbReference>
<dbReference type="OrthoDB" id="5370478at2759"/>
<dbReference type="AlphaFoldDB" id="A0A194X9U2"/>
<dbReference type="InterPro" id="IPR050815">
    <property type="entry name" value="TF_fung"/>
</dbReference>
<feature type="domain" description="Xylanolytic transcriptional activator regulatory" evidence="7">
    <location>
        <begin position="229"/>
        <end position="323"/>
    </location>
</feature>
<dbReference type="Pfam" id="PF04082">
    <property type="entry name" value="Fungal_trans"/>
    <property type="match status" value="1"/>
</dbReference>
<dbReference type="GO" id="GO:0003677">
    <property type="term" value="F:DNA binding"/>
    <property type="evidence" value="ECO:0007669"/>
    <property type="project" value="InterPro"/>
</dbReference>
<dbReference type="EMBL" id="KQ947416">
    <property type="protein sequence ID" value="KUJ16547.1"/>
    <property type="molecule type" value="Genomic_DNA"/>
</dbReference>
<keyword evidence="3" id="KW-0805">Transcription regulation</keyword>
<dbReference type="RefSeq" id="XP_018070902.1">
    <property type="nucleotide sequence ID" value="XM_018210816.1"/>
</dbReference>
<dbReference type="Proteomes" id="UP000070700">
    <property type="component" value="Unassembled WGS sequence"/>
</dbReference>
<evidence type="ECO:0000256" key="2">
    <source>
        <dbReference type="ARBA" id="ARBA00022723"/>
    </source>
</evidence>
<dbReference type="GO" id="GO:0008270">
    <property type="term" value="F:zinc ion binding"/>
    <property type="evidence" value="ECO:0007669"/>
    <property type="project" value="InterPro"/>
</dbReference>
<dbReference type="KEGG" id="psco:LY89DRAFT_617818"/>
<evidence type="ECO:0000256" key="4">
    <source>
        <dbReference type="ARBA" id="ARBA00023163"/>
    </source>
</evidence>
<feature type="compositionally biased region" description="Polar residues" evidence="6">
    <location>
        <begin position="730"/>
        <end position="753"/>
    </location>
</feature>
<keyword evidence="9" id="KW-1185">Reference proteome</keyword>
<dbReference type="GO" id="GO:0006351">
    <property type="term" value="P:DNA-templated transcription"/>
    <property type="evidence" value="ECO:0007669"/>
    <property type="project" value="InterPro"/>
</dbReference>
<dbReference type="InterPro" id="IPR007219">
    <property type="entry name" value="XnlR_reg_dom"/>
</dbReference>
<evidence type="ECO:0000256" key="1">
    <source>
        <dbReference type="ARBA" id="ARBA00004123"/>
    </source>
</evidence>
<dbReference type="GO" id="GO:0000981">
    <property type="term" value="F:DNA-binding transcription factor activity, RNA polymerase II-specific"/>
    <property type="evidence" value="ECO:0007669"/>
    <property type="project" value="InterPro"/>
</dbReference>
<feature type="compositionally biased region" description="Polar residues" evidence="6">
    <location>
        <begin position="644"/>
        <end position="671"/>
    </location>
</feature>
<name>A0A194X9U2_MOLSC</name>
<dbReference type="GeneID" id="28820542"/>
<evidence type="ECO:0000313" key="9">
    <source>
        <dbReference type="Proteomes" id="UP000070700"/>
    </source>
</evidence>
<gene>
    <name evidence="8" type="ORF">LY89DRAFT_617818</name>
</gene>
<evidence type="ECO:0000256" key="3">
    <source>
        <dbReference type="ARBA" id="ARBA00023015"/>
    </source>
</evidence>
<feature type="region of interest" description="Disordered" evidence="6">
    <location>
        <begin position="686"/>
        <end position="769"/>
    </location>
</feature>
<dbReference type="SMART" id="SM00906">
    <property type="entry name" value="Fungal_trans"/>
    <property type="match status" value="1"/>
</dbReference>
<keyword evidence="4" id="KW-0804">Transcription</keyword>
<dbReference type="PANTHER" id="PTHR47338">
    <property type="entry name" value="ZN(II)2CYS6 TRANSCRIPTION FACTOR (EUROFUNG)-RELATED"/>
    <property type="match status" value="1"/>
</dbReference>
<comment type="subcellular location">
    <subcellularLocation>
        <location evidence="1">Nucleus</location>
    </subcellularLocation>
</comment>
<dbReference type="GO" id="GO:0005634">
    <property type="term" value="C:nucleus"/>
    <property type="evidence" value="ECO:0007669"/>
    <property type="project" value="UniProtKB-SubCell"/>
</dbReference>
<reference evidence="8 9" key="1">
    <citation type="submission" date="2015-10" db="EMBL/GenBank/DDBJ databases">
        <title>Full genome of DAOMC 229536 Phialocephala scopiformis, a fungal endophyte of spruce producing the potent anti-insectan compound rugulosin.</title>
        <authorList>
            <consortium name="DOE Joint Genome Institute"/>
            <person name="Walker A.K."/>
            <person name="Frasz S.L."/>
            <person name="Seifert K.A."/>
            <person name="Miller J.D."/>
            <person name="Mondo S.J."/>
            <person name="Labutti K."/>
            <person name="Lipzen A."/>
            <person name="Dockter R."/>
            <person name="Kennedy M."/>
            <person name="Grigoriev I.V."/>
            <person name="Spatafora J.W."/>
        </authorList>
    </citation>
    <scope>NUCLEOTIDE SEQUENCE [LARGE SCALE GENOMIC DNA]</scope>
    <source>
        <strain evidence="8 9">CBS 120377</strain>
    </source>
</reference>
<evidence type="ECO:0000259" key="7">
    <source>
        <dbReference type="SMART" id="SM00906"/>
    </source>
</evidence>
<organism evidence="8 9">
    <name type="scientific">Mollisia scopiformis</name>
    <name type="common">Conifer needle endophyte fungus</name>
    <name type="synonym">Phialocephala scopiformis</name>
    <dbReference type="NCBI Taxonomy" id="149040"/>
    <lineage>
        <taxon>Eukaryota</taxon>
        <taxon>Fungi</taxon>
        <taxon>Dikarya</taxon>
        <taxon>Ascomycota</taxon>
        <taxon>Pezizomycotina</taxon>
        <taxon>Leotiomycetes</taxon>
        <taxon>Helotiales</taxon>
        <taxon>Mollisiaceae</taxon>
        <taxon>Mollisia</taxon>
    </lineage>
</organism>
<keyword evidence="5" id="KW-0539">Nucleus</keyword>
<dbReference type="PANTHER" id="PTHR47338:SF5">
    <property type="entry name" value="ZN(II)2CYS6 TRANSCRIPTION FACTOR (EUROFUNG)"/>
    <property type="match status" value="1"/>
</dbReference>
<proteinExistence type="predicted"/>
<accession>A0A194X9U2</accession>
<dbReference type="STRING" id="149040.A0A194X9U2"/>
<feature type="region of interest" description="Disordered" evidence="6">
    <location>
        <begin position="48"/>
        <end position="92"/>
    </location>
</feature>
<evidence type="ECO:0000256" key="5">
    <source>
        <dbReference type="ARBA" id="ARBA00023242"/>
    </source>
</evidence>
<dbReference type="InParanoid" id="A0A194X9U2"/>
<feature type="compositionally biased region" description="Basic and acidic residues" evidence="6">
    <location>
        <begin position="70"/>
        <end position="84"/>
    </location>
</feature>
<sequence length="769" mass="85745">MRGGQEEKKPQKMIIFRSANNSSGVNNGIHSVCKACSQSNRECTYPVAGTTPAPKRSEAPVGITIESDTGESKKRIRKIEDTGRRNSQKPGEDVLESPILTKKVWDELYEIFKLHYSTEMPFLHPPTFRNRMRQAAFPRDPATTPRDIEEGRVLLLGVLTLTARFHPGLIAHHSQNQDDPIAASEYYATALAAAFGPTIRNISNASLENIQALLMLGLYEWGQTRGMSSWLYVGLAIRLAFPMGLAFEDDPDKLLSQDSRSNRRIIRNDSAIPREDAIEKEVRRRTLWSCFIMDRMLSAGKERPTMINVDMLRVQLPCSDDQFLFVHNVKTGFLNSKWLDGTEVQHELTSVNDDGVLSRYIRLVDIFGRLSEWSYAGGRRTEKHPPWDPSTKFFQLRTQLDEFHDALPSSLTFTEANLSAHIEKRNATTYASMHTLYSLCLIVLHREYIPFIPLRCSAPSGPLDSPTFPPEKYDIPPGFWEESAEKIMLASRDIIQIVRTCQDNNALPESPQIGFAVWQAAFVCLYAAWFPQMDPSGHVVGRNPSHPPDKSAGYPGLTRRILSEMVPRLKMVKVYLKSIGKMHDYFHKVTHEYYNVYNKRNKLRGGGLEDYKSYEKELKEFGELKDASEVALSEGSDAADQVRSRASTNDIPGSSNGEPMQGIESATQRPNPSWAAVNGAVAPAAANASSPSVDDSKPYTTQYPYGPGPGYHPSPNLSSNAPSLISASNGDSTSSLNSPYVNNQMPYSVTQPQHAAAYPSVAQHTMGPP</sequence>
<feature type="non-terminal residue" evidence="8">
    <location>
        <position position="769"/>
    </location>
</feature>
<feature type="region of interest" description="Disordered" evidence="6">
    <location>
        <begin position="632"/>
        <end position="674"/>
    </location>
</feature>
<feature type="compositionally biased region" description="Low complexity" evidence="6">
    <location>
        <begin position="713"/>
        <end position="729"/>
    </location>
</feature>
<evidence type="ECO:0000313" key="8">
    <source>
        <dbReference type="EMBL" id="KUJ16547.1"/>
    </source>
</evidence>
<keyword evidence="2" id="KW-0479">Metal-binding</keyword>